<sequence>MLYMRNSQLEKLKAFYLVLFSFFFSMGGNLNAQMVTEVVASKDNPWWGFGYNQYLLDRKPDGSDLTPWDGGHWQVTEERIRAIRPGFVRAPLYRRWFNPSGVTGVYDWDSPEMQDVYKSYDLYKEMDVFVLGGLWGVSQNSNQTSSEYLASDDCVQMLADVIYHFYVTKGYTNMRAFTPCNEPKGVNYTWQSWSTCIKKLYAKCQQMGLPDTILCGSDSWDEWVEYTARDNKDQLGTYDFHAYTSGELPAFLENGIYNHFVNMLGLIKKQDDSGKPVLVTEGAATNVSWIDYPNQAGALLTVYDYHYGTLMVDYAIQSLRSGVSSVLAWGLDGFDQGKDPGMWNISGKNGGIKLRPWYYTWSLLCRSFPREATILEMSQPENRKVKVSGAMIKEGEATDWSFALVNRDIYSNRVILKMPEVNTTTQFYIYTYSETTQGNGRDLSLPYQKVTVDNPAGGFSVKIPADGAVILSTLSPLNEVSKPDTDLLNVDFENDREINYSVVPVSGSRDSKAVCADNPRKREPNTSERVLEIKHVADNTGSLDNNLFAACFTPDNEINITSAAPYFSYHVLRTDYATQVGIVFTLDTDEQICYYVEIERARSWLGGNLDLSGFTGRKIKNILFYPNRRFTSENAGSAEYTYFDDFKLSADATNVLAPSEVIPSYDDSEETLDTYITFETDKENYSYALEMGNDNCEVRTVDNPRKNDENMSSRCCVVAQAYGAFTGNEGKDMTASVTPFRYFKIIAGRPFLNFQVMRPTDAVAFELEVVFSDGTIEKENLNMAERRVWENHSVDLTAHAGKAIKSIRIKPNPTFENIPGAFEYSYYDNFRLSEKDQGATSVRTFGRSNVKIYASVGKIIIEGAEGKNAVVYTLDGMSVYAGRIAGRIASISLSEGFYIVACEELRVKIRL</sequence>
<dbReference type="HOGENOM" id="CLU_319038_0_0_10"/>
<protein>
    <recommendedName>
        <fullName evidence="1">DUF6383 domain-containing protein</fullName>
    </recommendedName>
</protein>
<feature type="domain" description="DUF6383" evidence="1">
    <location>
        <begin position="844"/>
        <end position="903"/>
    </location>
</feature>
<organism evidence="2 3">
    <name type="scientific">Bacteroides nordii CL02T12C05</name>
    <dbReference type="NCBI Taxonomy" id="997884"/>
    <lineage>
        <taxon>Bacteria</taxon>
        <taxon>Pseudomonadati</taxon>
        <taxon>Bacteroidota</taxon>
        <taxon>Bacteroidia</taxon>
        <taxon>Bacteroidales</taxon>
        <taxon>Bacteroidaceae</taxon>
        <taxon>Bacteroides</taxon>
    </lineage>
</organism>
<keyword evidence="3" id="KW-1185">Reference proteome</keyword>
<dbReference type="eggNOG" id="COG2730">
    <property type="taxonomic scope" value="Bacteria"/>
</dbReference>
<dbReference type="Gene3D" id="3.20.20.80">
    <property type="entry name" value="Glycosidases"/>
    <property type="match status" value="1"/>
</dbReference>
<accession>I8XMS3</accession>
<dbReference type="EMBL" id="AGXS01000015">
    <property type="protein sequence ID" value="EIY52195.1"/>
    <property type="molecule type" value="Genomic_DNA"/>
</dbReference>
<dbReference type="STRING" id="997884.HMPREF1068_01742"/>
<evidence type="ECO:0000259" key="1">
    <source>
        <dbReference type="Pfam" id="PF19910"/>
    </source>
</evidence>
<evidence type="ECO:0000313" key="3">
    <source>
        <dbReference type="Proteomes" id="UP000003089"/>
    </source>
</evidence>
<name>I8XMS3_9BACE</name>
<comment type="caution">
    <text evidence="2">The sequence shown here is derived from an EMBL/GenBank/DDBJ whole genome shotgun (WGS) entry which is preliminary data.</text>
</comment>
<dbReference type="PATRIC" id="fig|997884.3.peg.1772"/>
<dbReference type="InterPro" id="IPR017853">
    <property type="entry name" value="GH"/>
</dbReference>
<reference evidence="2 3" key="1">
    <citation type="submission" date="2012-02" db="EMBL/GenBank/DDBJ databases">
        <title>The Genome Sequence of Bacteroides nordii CL02T12C05.</title>
        <authorList>
            <consortium name="The Broad Institute Genome Sequencing Platform"/>
            <person name="Earl A."/>
            <person name="Ward D."/>
            <person name="Feldgarden M."/>
            <person name="Gevers D."/>
            <person name="Zitomersky N.L."/>
            <person name="Coyne M.J."/>
            <person name="Comstock L.E."/>
            <person name="Young S.K."/>
            <person name="Zeng Q."/>
            <person name="Gargeya S."/>
            <person name="Fitzgerald M."/>
            <person name="Haas B."/>
            <person name="Abouelleil A."/>
            <person name="Alvarado L."/>
            <person name="Arachchi H.M."/>
            <person name="Berlin A."/>
            <person name="Chapman S.B."/>
            <person name="Gearin G."/>
            <person name="Goldberg J."/>
            <person name="Griggs A."/>
            <person name="Gujja S."/>
            <person name="Hansen M."/>
            <person name="Heiman D."/>
            <person name="Howarth C."/>
            <person name="Larimer J."/>
            <person name="Lui A."/>
            <person name="MacDonald P.J.P."/>
            <person name="McCowen C."/>
            <person name="Montmayeur A."/>
            <person name="Murphy C."/>
            <person name="Neiman D."/>
            <person name="Pearson M."/>
            <person name="Priest M."/>
            <person name="Roberts A."/>
            <person name="Saif S."/>
            <person name="Shea T."/>
            <person name="Sisk P."/>
            <person name="Stolte C."/>
            <person name="Sykes S."/>
            <person name="Wortman J."/>
            <person name="Nusbaum C."/>
            <person name="Birren B."/>
        </authorList>
    </citation>
    <scope>NUCLEOTIDE SEQUENCE [LARGE SCALE GENOMIC DNA]</scope>
    <source>
        <strain evidence="2 3">CL02T12C05</strain>
    </source>
</reference>
<evidence type="ECO:0000313" key="2">
    <source>
        <dbReference type="EMBL" id="EIY52195.1"/>
    </source>
</evidence>
<gene>
    <name evidence="2" type="ORF">HMPREF1068_01742</name>
</gene>
<dbReference type="SUPFAM" id="SSF51445">
    <property type="entry name" value="(Trans)glycosidases"/>
    <property type="match status" value="1"/>
</dbReference>
<dbReference type="InterPro" id="IPR045963">
    <property type="entry name" value="DUF6383"/>
</dbReference>
<dbReference type="Proteomes" id="UP000003089">
    <property type="component" value="Unassembled WGS sequence"/>
</dbReference>
<dbReference type="Pfam" id="PF19910">
    <property type="entry name" value="DUF6383"/>
    <property type="match status" value="1"/>
</dbReference>
<proteinExistence type="predicted"/>
<dbReference type="AlphaFoldDB" id="I8XMS3"/>